<accession>A0A7R9IMM1</accession>
<gene>
    <name evidence="1" type="ORF">TTEB3V08_LOCUS9021</name>
</gene>
<dbReference type="EMBL" id="OE004391">
    <property type="protein sequence ID" value="CAD7461108.1"/>
    <property type="molecule type" value="Genomic_DNA"/>
</dbReference>
<protein>
    <submittedName>
        <fullName evidence="1">Uncharacterized protein</fullName>
    </submittedName>
</protein>
<evidence type="ECO:0000313" key="1">
    <source>
        <dbReference type="EMBL" id="CAD7461108.1"/>
    </source>
</evidence>
<sequence>MFLTNTFLFCRKTNPEKPTDLEHSRLSLVSIGLAYPKPYKTTYLERSGQNLVCVETQTKSQIKSVPNKVWFALVCSVPKKRRQNHRSRVFPTMFGLHCFVLSQGNPDETTYLVMKNFTYEVEDQRLALH</sequence>
<name>A0A7R9IMM1_9NEOP</name>
<proteinExistence type="predicted"/>
<reference evidence="1" key="1">
    <citation type="submission" date="2020-11" db="EMBL/GenBank/DDBJ databases">
        <authorList>
            <person name="Tran Van P."/>
        </authorList>
    </citation>
    <scope>NUCLEOTIDE SEQUENCE</scope>
</reference>
<organism evidence="1">
    <name type="scientific">Timema tahoe</name>
    <dbReference type="NCBI Taxonomy" id="61484"/>
    <lineage>
        <taxon>Eukaryota</taxon>
        <taxon>Metazoa</taxon>
        <taxon>Ecdysozoa</taxon>
        <taxon>Arthropoda</taxon>
        <taxon>Hexapoda</taxon>
        <taxon>Insecta</taxon>
        <taxon>Pterygota</taxon>
        <taxon>Neoptera</taxon>
        <taxon>Polyneoptera</taxon>
        <taxon>Phasmatodea</taxon>
        <taxon>Timematodea</taxon>
        <taxon>Timematoidea</taxon>
        <taxon>Timematidae</taxon>
        <taxon>Timema</taxon>
    </lineage>
</organism>
<dbReference type="AlphaFoldDB" id="A0A7R9IMM1"/>